<dbReference type="EMBL" id="CP036347">
    <property type="protein sequence ID" value="QDU02326.1"/>
    <property type="molecule type" value="Genomic_DNA"/>
</dbReference>
<protein>
    <submittedName>
        <fullName evidence="1">Uncharacterized protein</fullName>
    </submittedName>
</protein>
<evidence type="ECO:0000313" key="2">
    <source>
        <dbReference type="Proteomes" id="UP000320722"/>
    </source>
</evidence>
<dbReference type="Proteomes" id="UP000320722">
    <property type="component" value="Chromosome"/>
</dbReference>
<evidence type="ECO:0000313" key="1">
    <source>
        <dbReference type="EMBL" id="QDU02326.1"/>
    </source>
</evidence>
<accession>A0A517WAP7</accession>
<dbReference type="AlphaFoldDB" id="A0A517WAP7"/>
<organism evidence="1 2">
    <name type="scientific">Gimesia chilikensis</name>
    <dbReference type="NCBI Taxonomy" id="2605989"/>
    <lineage>
        <taxon>Bacteria</taxon>
        <taxon>Pseudomonadati</taxon>
        <taxon>Planctomycetota</taxon>
        <taxon>Planctomycetia</taxon>
        <taxon>Planctomycetales</taxon>
        <taxon>Planctomycetaceae</taxon>
        <taxon>Gimesia</taxon>
    </lineage>
</organism>
<accession>A0A5A8ATK6</accession>
<dbReference type="RefSeq" id="WP_149345339.1">
    <property type="nucleotide sequence ID" value="NZ_JBITAI010000035.1"/>
</dbReference>
<sequence length="71" mass="7887">MTSTTLMRDKIDGLRLQFNSGELNSSDLEVQLESMCAISDLDATGTHADKDHLVSDIHMCPWHTCQATRHG</sequence>
<gene>
    <name evidence="1" type="ORF">V6x_20280</name>
</gene>
<reference evidence="1 2" key="1">
    <citation type="submission" date="2019-02" db="EMBL/GenBank/DDBJ databases">
        <title>Deep-cultivation of Planctomycetes and their phenomic and genomic characterization uncovers novel biology.</title>
        <authorList>
            <person name="Wiegand S."/>
            <person name="Jogler M."/>
            <person name="Boedeker C."/>
            <person name="Pinto D."/>
            <person name="Vollmers J."/>
            <person name="Rivas-Marin E."/>
            <person name="Kohn T."/>
            <person name="Peeters S.H."/>
            <person name="Heuer A."/>
            <person name="Rast P."/>
            <person name="Oberbeckmann S."/>
            <person name="Bunk B."/>
            <person name="Jeske O."/>
            <person name="Meyerdierks A."/>
            <person name="Storesund J.E."/>
            <person name="Kallscheuer N."/>
            <person name="Luecker S."/>
            <person name="Lage O.M."/>
            <person name="Pohl T."/>
            <person name="Merkel B.J."/>
            <person name="Hornburger P."/>
            <person name="Mueller R.-W."/>
            <person name="Bruemmer F."/>
            <person name="Labrenz M."/>
            <person name="Spormann A.M."/>
            <person name="Op den Camp H."/>
            <person name="Overmann J."/>
            <person name="Amann R."/>
            <person name="Jetten M.S.M."/>
            <person name="Mascher T."/>
            <person name="Medema M.H."/>
            <person name="Devos D.P."/>
            <person name="Kaster A.-K."/>
            <person name="Ovreas L."/>
            <person name="Rohde M."/>
            <person name="Galperin M.Y."/>
            <person name="Jogler C."/>
        </authorList>
    </citation>
    <scope>NUCLEOTIDE SEQUENCE [LARGE SCALE GENOMIC DNA]</scope>
    <source>
        <strain evidence="1 2">V6</strain>
    </source>
</reference>
<name>A0A517WAP7_9PLAN</name>
<proteinExistence type="predicted"/>